<dbReference type="Gene3D" id="3.90.190.20">
    <property type="entry name" value="Mur ligase, C-terminal domain"/>
    <property type="match status" value="1"/>
</dbReference>
<sequence>MLSVLKKIIPKSVFKFFQPVYHYGLALFGAVRYGFPSKKLTIIGITGTKGKTTTAELVNAILEANGYKTALQSTLRFKIGDKEKRNLFKMSMPGRFFMQKFLRDAVNAECTHAILEMTSEGAKQYRHKFIYPEALIFTNLAPEHIESHGSYQNYLQAKLCIAKELENRSERIIIANTDDKEGEKFLALNIQNKVPYSISDAIGIKADEKGSSFQVGKMMIHSKLPGIFNVSNMLGAIAYAKFAGIPEEAIKKGLENIDFVRGRMEKINCGQDFDVVVDYAHTPDSLKAVYETYKTHKTICVLGNTGGGRDTWKRPEMGKIADKYCDEIILTNEDPYDEDPMKIIEDVKSGISKKSVDIILDRRTAIASALAKARAVEGSQKTAVLITGKGTDPYIMEANGKKTPWDDATVAREELNQILGK</sequence>
<dbReference type="InterPro" id="IPR013221">
    <property type="entry name" value="Mur_ligase_cen"/>
</dbReference>
<comment type="subcellular location">
    <subcellularLocation>
        <location evidence="2">Cytoplasm</location>
    </subcellularLocation>
</comment>
<reference evidence="5 6" key="1">
    <citation type="journal article" date="2016" name="Nat. Commun.">
        <title>Thousands of microbial genomes shed light on interconnected biogeochemical processes in an aquifer system.</title>
        <authorList>
            <person name="Anantharaman K."/>
            <person name="Brown C.T."/>
            <person name="Hug L.A."/>
            <person name="Sharon I."/>
            <person name="Castelle C.J."/>
            <person name="Probst A.J."/>
            <person name="Thomas B.C."/>
            <person name="Singh A."/>
            <person name="Wilkins M.J."/>
            <person name="Karaoz U."/>
            <person name="Brodie E.L."/>
            <person name="Williams K.H."/>
            <person name="Hubbard S.S."/>
            <person name="Banfield J.F."/>
        </authorList>
    </citation>
    <scope>NUCLEOTIDE SEQUENCE [LARGE SCALE GENOMIC DNA]</scope>
</reference>
<evidence type="ECO:0008006" key="7">
    <source>
        <dbReference type="Google" id="ProtNLM"/>
    </source>
</evidence>
<dbReference type="UniPathway" id="UPA00219"/>
<dbReference type="SUPFAM" id="SSF53244">
    <property type="entry name" value="MurD-like peptide ligases, peptide-binding domain"/>
    <property type="match status" value="1"/>
</dbReference>
<protein>
    <recommendedName>
        <fullName evidence="7">UDP-N-acetylmuramoyl-L-alanyl-D-glutamate--2, 6-diaminopimelate ligase</fullName>
    </recommendedName>
</protein>
<dbReference type="GO" id="GO:0005737">
    <property type="term" value="C:cytoplasm"/>
    <property type="evidence" value="ECO:0007669"/>
    <property type="project" value="UniProtKB-SubCell"/>
</dbReference>
<dbReference type="SUPFAM" id="SSF53623">
    <property type="entry name" value="MurD-like peptide ligases, catalytic domain"/>
    <property type="match status" value="1"/>
</dbReference>
<comment type="caution">
    <text evidence="5">The sequence shown here is derived from an EMBL/GenBank/DDBJ whole genome shotgun (WGS) entry which is preliminary data.</text>
</comment>
<dbReference type="InterPro" id="IPR036565">
    <property type="entry name" value="Mur-like_cat_sf"/>
</dbReference>
<dbReference type="Gene3D" id="3.40.1190.10">
    <property type="entry name" value="Mur-like, catalytic domain"/>
    <property type="match status" value="1"/>
</dbReference>
<keyword evidence="2" id="KW-0133">Cell shape</keyword>
<keyword evidence="2" id="KW-0131">Cell cycle</keyword>
<keyword evidence="2" id="KW-0961">Cell wall biogenesis/degradation</keyword>
<dbReference type="GO" id="GO:0051301">
    <property type="term" value="P:cell division"/>
    <property type="evidence" value="ECO:0007669"/>
    <property type="project" value="UniProtKB-KW"/>
</dbReference>
<evidence type="ECO:0000256" key="1">
    <source>
        <dbReference type="ARBA" id="ARBA00005898"/>
    </source>
</evidence>
<evidence type="ECO:0000256" key="2">
    <source>
        <dbReference type="RuleBase" id="RU004135"/>
    </source>
</evidence>
<dbReference type="GO" id="GO:0009252">
    <property type="term" value="P:peptidoglycan biosynthetic process"/>
    <property type="evidence" value="ECO:0007669"/>
    <property type="project" value="UniProtKB-UniPathway"/>
</dbReference>
<dbReference type="Pfam" id="PF08245">
    <property type="entry name" value="Mur_ligase_M"/>
    <property type="match status" value="1"/>
</dbReference>
<evidence type="ECO:0000259" key="4">
    <source>
        <dbReference type="Pfam" id="PF08245"/>
    </source>
</evidence>
<dbReference type="GO" id="GO:0008360">
    <property type="term" value="P:regulation of cell shape"/>
    <property type="evidence" value="ECO:0007669"/>
    <property type="project" value="UniProtKB-KW"/>
</dbReference>
<dbReference type="AlphaFoldDB" id="A0A1G2V050"/>
<keyword evidence="2" id="KW-0132">Cell division</keyword>
<dbReference type="PANTHER" id="PTHR23135">
    <property type="entry name" value="MUR LIGASE FAMILY MEMBER"/>
    <property type="match status" value="1"/>
</dbReference>
<keyword evidence="2" id="KW-0573">Peptidoglycan synthesis</keyword>
<gene>
    <name evidence="5" type="ORF">A2431_03085</name>
</gene>
<dbReference type="NCBIfam" id="TIGR01085">
    <property type="entry name" value="murE"/>
    <property type="match status" value="1"/>
</dbReference>
<evidence type="ECO:0000313" key="6">
    <source>
        <dbReference type="Proteomes" id="UP000177697"/>
    </source>
</evidence>
<evidence type="ECO:0000259" key="3">
    <source>
        <dbReference type="Pfam" id="PF02875"/>
    </source>
</evidence>
<dbReference type="Pfam" id="PF02875">
    <property type="entry name" value="Mur_ligase_C"/>
    <property type="match status" value="1"/>
</dbReference>
<dbReference type="InterPro" id="IPR005761">
    <property type="entry name" value="UDP-N-AcMur-Glu-dNH2Pim_ligase"/>
</dbReference>
<comment type="pathway">
    <text evidence="2">Cell wall biogenesis; peptidoglycan biosynthesis.</text>
</comment>
<comment type="similarity">
    <text evidence="1">Belongs to the MurCDEF family. MurE subfamily.</text>
</comment>
<name>A0A1G2V050_9BACT</name>
<dbReference type="Proteomes" id="UP000177697">
    <property type="component" value="Unassembled WGS sequence"/>
</dbReference>
<evidence type="ECO:0000313" key="5">
    <source>
        <dbReference type="EMBL" id="OHB15006.1"/>
    </source>
</evidence>
<dbReference type="EMBL" id="MHWW01000011">
    <property type="protein sequence ID" value="OHB15006.1"/>
    <property type="molecule type" value="Genomic_DNA"/>
</dbReference>
<dbReference type="GO" id="GO:0005524">
    <property type="term" value="F:ATP binding"/>
    <property type="evidence" value="ECO:0007669"/>
    <property type="project" value="InterPro"/>
</dbReference>
<dbReference type="GO" id="GO:0016881">
    <property type="term" value="F:acid-amino acid ligase activity"/>
    <property type="evidence" value="ECO:0007669"/>
    <property type="project" value="InterPro"/>
</dbReference>
<proteinExistence type="inferred from homology"/>
<feature type="domain" description="Mur ligase C-terminal" evidence="3">
    <location>
        <begin position="262"/>
        <end position="390"/>
    </location>
</feature>
<dbReference type="PANTHER" id="PTHR23135:SF4">
    <property type="entry name" value="UDP-N-ACETYLMURAMOYL-L-ALANYL-D-GLUTAMATE--2,6-DIAMINOPIMELATE LIGASE MURE HOMOLOG, CHLOROPLASTIC"/>
    <property type="match status" value="1"/>
</dbReference>
<accession>A0A1G2V050</accession>
<dbReference type="GO" id="GO:0071555">
    <property type="term" value="P:cell wall organization"/>
    <property type="evidence" value="ECO:0007669"/>
    <property type="project" value="UniProtKB-KW"/>
</dbReference>
<dbReference type="InterPro" id="IPR036615">
    <property type="entry name" value="Mur_ligase_C_dom_sf"/>
</dbReference>
<dbReference type="InterPro" id="IPR004101">
    <property type="entry name" value="Mur_ligase_C"/>
</dbReference>
<feature type="domain" description="Mur ligase central" evidence="4">
    <location>
        <begin position="45"/>
        <end position="239"/>
    </location>
</feature>
<organism evidence="5 6">
    <name type="scientific">Candidatus Zambryskibacteria bacterium RIFOXYC1_FULL_39_10</name>
    <dbReference type="NCBI Taxonomy" id="1802779"/>
    <lineage>
        <taxon>Bacteria</taxon>
        <taxon>Candidatus Zambryskiibacteriota</taxon>
    </lineage>
</organism>